<feature type="domain" description="Type I restriction modification DNA specificity" evidence="4">
    <location>
        <begin position="224"/>
        <end position="354"/>
    </location>
</feature>
<dbReference type="InterPro" id="IPR000055">
    <property type="entry name" value="Restrct_endonuc_typeI_TRD"/>
</dbReference>
<dbReference type="Pfam" id="PF01420">
    <property type="entry name" value="Methylase_S"/>
    <property type="match status" value="2"/>
</dbReference>
<dbReference type="EC" id="3.1.21.-" evidence="5"/>
<keyword evidence="2" id="KW-0680">Restriction system</keyword>
<dbReference type="Proteomes" id="UP001589797">
    <property type="component" value="Unassembled WGS sequence"/>
</dbReference>
<dbReference type="EMBL" id="JBHLWI010000009">
    <property type="protein sequence ID" value="MFC0262137.1"/>
    <property type="molecule type" value="Genomic_DNA"/>
</dbReference>
<dbReference type="GO" id="GO:0016787">
    <property type="term" value="F:hydrolase activity"/>
    <property type="evidence" value="ECO:0007669"/>
    <property type="project" value="UniProtKB-KW"/>
</dbReference>
<keyword evidence="5" id="KW-0255">Endonuclease</keyword>
<dbReference type="Gene3D" id="3.90.220.20">
    <property type="entry name" value="DNA methylase specificity domains"/>
    <property type="match status" value="2"/>
</dbReference>
<comment type="caution">
    <text evidence="5">The sequence shown here is derived from an EMBL/GenBank/DDBJ whole genome shotgun (WGS) entry which is preliminary data.</text>
</comment>
<reference evidence="5 6" key="1">
    <citation type="submission" date="2024-09" db="EMBL/GenBank/DDBJ databases">
        <authorList>
            <person name="Sun Q."/>
            <person name="Mori K."/>
        </authorList>
    </citation>
    <scope>NUCLEOTIDE SEQUENCE [LARGE SCALE GENOMIC DNA]</scope>
    <source>
        <strain evidence="5 6">CCM 7650</strain>
    </source>
</reference>
<dbReference type="PANTHER" id="PTHR30408:SF13">
    <property type="entry name" value="TYPE I RESTRICTION ENZYME HINDI SPECIFICITY SUBUNIT"/>
    <property type="match status" value="1"/>
</dbReference>
<evidence type="ECO:0000313" key="5">
    <source>
        <dbReference type="EMBL" id="MFC0262137.1"/>
    </source>
</evidence>
<comment type="similarity">
    <text evidence="1">Belongs to the type-I restriction system S methylase family.</text>
</comment>
<dbReference type="GO" id="GO:0004519">
    <property type="term" value="F:endonuclease activity"/>
    <property type="evidence" value="ECO:0007669"/>
    <property type="project" value="UniProtKB-KW"/>
</dbReference>
<dbReference type="InterPro" id="IPR052021">
    <property type="entry name" value="Type-I_RS_S_subunit"/>
</dbReference>
<protein>
    <submittedName>
        <fullName evidence="5">Restriction endonuclease subunit S</fullName>
        <ecNumber evidence="5">3.1.21.-</ecNumber>
    </submittedName>
</protein>
<keyword evidence="3" id="KW-0238">DNA-binding</keyword>
<keyword evidence="5" id="KW-0540">Nuclease</keyword>
<dbReference type="SUPFAM" id="SSF116734">
    <property type="entry name" value="DNA methylase specificity domain"/>
    <property type="match status" value="2"/>
</dbReference>
<evidence type="ECO:0000256" key="2">
    <source>
        <dbReference type="ARBA" id="ARBA00022747"/>
    </source>
</evidence>
<dbReference type="PANTHER" id="PTHR30408">
    <property type="entry name" value="TYPE-1 RESTRICTION ENZYME ECOKI SPECIFICITY PROTEIN"/>
    <property type="match status" value="1"/>
</dbReference>
<dbReference type="CDD" id="cd17291">
    <property type="entry name" value="RMtype1_S_MgeORF438P-TRD-CR_like"/>
    <property type="match status" value="1"/>
</dbReference>
<dbReference type="RefSeq" id="WP_382386577.1">
    <property type="nucleotide sequence ID" value="NZ_JBHLWI010000009.1"/>
</dbReference>
<accession>A0ABV6FR63</accession>
<name>A0ABV6FR63_9BACT</name>
<feature type="domain" description="Type I restriction modification DNA specificity" evidence="4">
    <location>
        <begin position="3"/>
        <end position="168"/>
    </location>
</feature>
<dbReference type="InterPro" id="IPR044946">
    <property type="entry name" value="Restrct_endonuc_typeI_TRD_sf"/>
</dbReference>
<dbReference type="CDD" id="cd17496">
    <property type="entry name" value="RMtype1_S_BliBORF2384P-TRD1-CR1_like"/>
    <property type="match status" value="1"/>
</dbReference>
<keyword evidence="5" id="KW-0378">Hydrolase</keyword>
<keyword evidence="6" id="KW-1185">Reference proteome</keyword>
<evidence type="ECO:0000256" key="3">
    <source>
        <dbReference type="ARBA" id="ARBA00023125"/>
    </source>
</evidence>
<organism evidence="5 6">
    <name type="scientific">Fontibacter flavus</name>
    <dbReference type="NCBI Taxonomy" id="654838"/>
    <lineage>
        <taxon>Bacteria</taxon>
        <taxon>Pseudomonadati</taxon>
        <taxon>Bacteroidota</taxon>
        <taxon>Cytophagia</taxon>
        <taxon>Cytophagales</taxon>
        <taxon>Cyclobacteriaceae</taxon>
        <taxon>Fontibacter</taxon>
    </lineage>
</organism>
<gene>
    <name evidence="5" type="ORF">ACFFIP_05530</name>
</gene>
<sequence length="400" mass="44346">MKILKLQNIAEIVMGQSPEAEFVSSDKIGLPLLNGPAEFTDRYPVPVQFTSLGKRIAEEKDILFCVRGSTTGRMNIADQKYAIGRGLAAIRHKKNPKLNPYVKALIEVNLKKLLGGTLGSVFPNITKDNLFDLECVAHDESNQQKIASILSAIDDKIELNNKINAELEGMAKLIYDYWFVQFDFPYDFGQGKPADETSNPKDVKPYKSSGGKMVWNKELKREVPEGWGVKELGKYANIKKGTLITEKTADTSGNIKVVSAGLGFSYHHSSPNFPKNTITISASGASAGFINFWREPIFACDCITVRGGSEAETLFILGFLKVRQEYLYSQARGSAQPHVYPKDIDGLHIAIPDKGLIKKFGELTVPGNNMISINLNENQQLSSLRDWLLPMLMNGQVRVD</sequence>
<evidence type="ECO:0000259" key="4">
    <source>
        <dbReference type="Pfam" id="PF01420"/>
    </source>
</evidence>
<evidence type="ECO:0000313" key="6">
    <source>
        <dbReference type="Proteomes" id="UP001589797"/>
    </source>
</evidence>
<proteinExistence type="inferred from homology"/>
<evidence type="ECO:0000256" key="1">
    <source>
        <dbReference type="ARBA" id="ARBA00010923"/>
    </source>
</evidence>